<evidence type="ECO:0000259" key="5">
    <source>
        <dbReference type="Pfam" id="PF13193"/>
    </source>
</evidence>
<dbReference type="GO" id="GO:0016878">
    <property type="term" value="F:acid-thiol ligase activity"/>
    <property type="evidence" value="ECO:0007669"/>
    <property type="project" value="UniProtKB-ARBA"/>
</dbReference>
<dbReference type="InterPro" id="IPR020845">
    <property type="entry name" value="AMP-binding_CS"/>
</dbReference>
<feature type="region of interest" description="Disordered" evidence="3">
    <location>
        <begin position="338"/>
        <end position="361"/>
    </location>
</feature>
<reference evidence="6 7" key="1">
    <citation type="submission" date="2020-07" db="EMBL/GenBank/DDBJ databases">
        <title>Thermoactinomyces phylogeny.</title>
        <authorList>
            <person name="Dunlap C."/>
        </authorList>
    </citation>
    <scope>NUCLEOTIDE SEQUENCE [LARGE SCALE GENOMIC DNA]</scope>
    <source>
        <strain evidence="6 7">AMNI-1</strain>
    </source>
</reference>
<gene>
    <name evidence="6" type="ORF">H2C83_13990</name>
</gene>
<dbReference type="Pfam" id="PF00501">
    <property type="entry name" value="AMP-binding"/>
    <property type="match status" value="1"/>
</dbReference>
<dbReference type="PANTHER" id="PTHR43767:SF1">
    <property type="entry name" value="NONRIBOSOMAL PEPTIDE SYNTHASE PES1 (EUROFUNG)-RELATED"/>
    <property type="match status" value="1"/>
</dbReference>
<proteinExistence type="inferred from homology"/>
<dbReference type="CDD" id="cd05936">
    <property type="entry name" value="FC-FACS_FadD_like"/>
    <property type="match status" value="1"/>
</dbReference>
<dbReference type="PANTHER" id="PTHR43767">
    <property type="entry name" value="LONG-CHAIN-FATTY-ACID--COA LIGASE"/>
    <property type="match status" value="1"/>
</dbReference>
<dbReference type="Gene3D" id="3.40.50.980">
    <property type="match status" value="2"/>
</dbReference>
<feature type="domain" description="AMP-dependent synthetase/ligase" evidence="4">
    <location>
        <begin position="30"/>
        <end position="400"/>
    </location>
</feature>
<comment type="similarity">
    <text evidence="1">Belongs to the ATP-dependent AMP-binding enzyme family.</text>
</comment>
<dbReference type="FunFam" id="3.30.300.30:FF:000008">
    <property type="entry name" value="2,3-dihydroxybenzoate-AMP ligase"/>
    <property type="match status" value="1"/>
</dbReference>
<dbReference type="InterPro" id="IPR025110">
    <property type="entry name" value="AMP-bd_C"/>
</dbReference>
<dbReference type="PROSITE" id="PS00455">
    <property type="entry name" value="AMP_BINDING"/>
    <property type="match status" value="1"/>
</dbReference>
<evidence type="ECO:0000313" key="7">
    <source>
        <dbReference type="Proteomes" id="UP000538292"/>
    </source>
</evidence>
<feature type="domain" description="AMP-binding enzyme C-terminal" evidence="5">
    <location>
        <begin position="450"/>
        <end position="525"/>
    </location>
</feature>
<keyword evidence="2 6" id="KW-0436">Ligase</keyword>
<organism evidence="6 7">
    <name type="scientific">Thermoactinomyces mirandus</name>
    <dbReference type="NCBI Taxonomy" id="2756294"/>
    <lineage>
        <taxon>Bacteria</taxon>
        <taxon>Bacillati</taxon>
        <taxon>Bacillota</taxon>
        <taxon>Bacilli</taxon>
        <taxon>Bacillales</taxon>
        <taxon>Thermoactinomycetaceae</taxon>
        <taxon>Thermoactinomyces</taxon>
    </lineage>
</organism>
<evidence type="ECO:0000313" key="6">
    <source>
        <dbReference type="EMBL" id="MBA4603400.1"/>
    </source>
</evidence>
<name>A0A7W1XUU8_9BACL</name>
<evidence type="ECO:0000256" key="3">
    <source>
        <dbReference type="SAM" id="MobiDB-lite"/>
    </source>
</evidence>
<feature type="compositionally biased region" description="Polar residues" evidence="3">
    <location>
        <begin position="341"/>
        <end position="351"/>
    </location>
</feature>
<dbReference type="RefSeq" id="WP_181741875.1">
    <property type="nucleotide sequence ID" value="NZ_JACEOL010000052.1"/>
</dbReference>
<dbReference type="Proteomes" id="UP000538292">
    <property type="component" value="Unassembled WGS sequence"/>
</dbReference>
<dbReference type="Pfam" id="PF13193">
    <property type="entry name" value="AMP-binding_C"/>
    <property type="match status" value="1"/>
</dbReference>
<evidence type="ECO:0000256" key="1">
    <source>
        <dbReference type="ARBA" id="ARBA00006432"/>
    </source>
</evidence>
<comment type="caution">
    <text evidence="6">The sequence shown here is derived from an EMBL/GenBank/DDBJ whole genome shotgun (WGS) entry which is preliminary data.</text>
</comment>
<dbReference type="InterPro" id="IPR000873">
    <property type="entry name" value="AMP-dep_synth/lig_dom"/>
</dbReference>
<protein>
    <submittedName>
        <fullName evidence="6">Long-chain fatty acid--CoA ligase</fullName>
    </submittedName>
</protein>
<dbReference type="FunFam" id="3.40.50.12780:FF:000003">
    <property type="entry name" value="Long-chain-fatty-acid--CoA ligase FadD"/>
    <property type="match status" value="1"/>
</dbReference>
<dbReference type="InterPro" id="IPR050237">
    <property type="entry name" value="ATP-dep_AMP-bd_enzyme"/>
</dbReference>
<dbReference type="SUPFAM" id="SSF56801">
    <property type="entry name" value="Acetyl-CoA synthetase-like"/>
    <property type="match status" value="1"/>
</dbReference>
<keyword evidence="7" id="KW-1185">Reference proteome</keyword>
<sequence length="541" mass="60323">MKMVTVVGSVSHAKGKPIQRRLLSLPQMLDQTVRQHGDRTAVQFYETEISYRKLQDLSRLAAGAFRRLGVKKGDRIGLMLPNCPQYVVAFYGILRCGAIVVQVNPMYTKREIEFVLQDSGADVLIVFGDLYSRFKKTNLFSRLRKVVVVKPDESVFPGLAQNTVSWDNLLAGTSFMADDEPIDPERDVAVFQYTGGTTGRSKGAMLTHFNLVTNVLQLNDHSRGNSLTETDRILIAIPLFHIYGMTCAMNLGILNGSTIILLSRFEPLEVLQTIKKYRPTCFPGVPTMYVALNSYPKAEQYGIDSIRICNSGSAPIPVELIQSFEKKTGASMYEGYGLSEASPTTHNTPRTGQKKPGSVGIPLPGTEARIVDLKTGTETLPIGEAGELVIRGPQVMKGYWNMPEETKQAIRDGWLFTGNIARMDQDGFFYIVDRKKDLIIASGYNIYPREIEEVLYTHPAVMEAAVVGVTDPYRGETVKAFIVLKPEAQVTGKEIEQFCRRNLAPFKVPKQIEFRKSLPKTAVGKILRRVLAEEEKKRNGN</sequence>
<dbReference type="InterPro" id="IPR045851">
    <property type="entry name" value="AMP-bd_C_sf"/>
</dbReference>
<evidence type="ECO:0000256" key="2">
    <source>
        <dbReference type="ARBA" id="ARBA00022598"/>
    </source>
</evidence>
<dbReference type="AlphaFoldDB" id="A0A7W1XUU8"/>
<dbReference type="Gene3D" id="2.30.38.10">
    <property type="entry name" value="Luciferase, Domain 3"/>
    <property type="match status" value="1"/>
</dbReference>
<dbReference type="EMBL" id="JACEOL010000052">
    <property type="protein sequence ID" value="MBA4603400.1"/>
    <property type="molecule type" value="Genomic_DNA"/>
</dbReference>
<accession>A0A7W1XUU8</accession>
<dbReference type="NCBIfam" id="NF004837">
    <property type="entry name" value="PRK06187.1"/>
    <property type="match status" value="1"/>
</dbReference>
<evidence type="ECO:0000259" key="4">
    <source>
        <dbReference type="Pfam" id="PF00501"/>
    </source>
</evidence>
<dbReference type="Gene3D" id="3.30.300.30">
    <property type="match status" value="1"/>
</dbReference>